<feature type="transmembrane region" description="Helical" evidence="14">
    <location>
        <begin position="209"/>
        <end position="231"/>
    </location>
</feature>
<dbReference type="GO" id="GO:0052851">
    <property type="term" value="F:ferric-chelate reductase (NADPH) activity"/>
    <property type="evidence" value="ECO:0007669"/>
    <property type="project" value="UniProtKB-EC"/>
</dbReference>
<dbReference type="InterPro" id="IPR013121">
    <property type="entry name" value="Fe_red_NAD-bd_6"/>
</dbReference>
<evidence type="ECO:0000256" key="5">
    <source>
        <dbReference type="ARBA" id="ARBA00022475"/>
    </source>
</evidence>
<feature type="transmembrane region" description="Helical" evidence="14">
    <location>
        <begin position="251"/>
        <end position="277"/>
    </location>
</feature>
<dbReference type="GO" id="GO:0006879">
    <property type="term" value="P:intracellular iron ion homeostasis"/>
    <property type="evidence" value="ECO:0007669"/>
    <property type="project" value="TreeGrafter"/>
</dbReference>
<dbReference type="InterPro" id="IPR017938">
    <property type="entry name" value="Riboflavin_synthase-like_b-brl"/>
</dbReference>
<proteinExistence type="inferred from homology"/>
<keyword evidence="5" id="KW-1003">Cell membrane</keyword>
<comment type="similarity">
    <text evidence="2">Belongs to the ferric reductase (FRE) family.</text>
</comment>
<dbReference type="GeneID" id="30151813"/>
<comment type="catalytic activity">
    <reaction evidence="13">
        <text>2 a Fe(II)-siderophore + NADP(+) + H(+) = 2 a Fe(III)-siderophore + NADPH</text>
        <dbReference type="Rhea" id="RHEA:28795"/>
        <dbReference type="Rhea" id="RHEA-COMP:11342"/>
        <dbReference type="Rhea" id="RHEA-COMP:11344"/>
        <dbReference type="ChEBI" id="CHEBI:15378"/>
        <dbReference type="ChEBI" id="CHEBI:29033"/>
        <dbReference type="ChEBI" id="CHEBI:29034"/>
        <dbReference type="ChEBI" id="CHEBI:57783"/>
        <dbReference type="ChEBI" id="CHEBI:58349"/>
        <dbReference type="EC" id="1.16.1.9"/>
    </reaction>
</comment>
<dbReference type="RefSeq" id="XP_018998389.1">
    <property type="nucleotide sequence ID" value="XM_019133684.1"/>
</dbReference>
<dbReference type="GO" id="GO:0005886">
    <property type="term" value="C:plasma membrane"/>
    <property type="evidence" value="ECO:0007669"/>
    <property type="project" value="UniProtKB-SubCell"/>
</dbReference>
<evidence type="ECO:0000256" key="4">
    <source>
        <dbReference type="ARBA" id="ARBA00022448"/>
    </source>
</evidence>
<dbReference type="GO" id="GO:0015677">
    <property type="term" value="P:copper ion import"/>
    <property type="evidence" value="ECO:0007669"/>
    <property type="project" value="TreeGrafter"/>
</dbReference>
<dbReference type="PROSITE" id="PS51384">
    <property type="entry name" value="FAD_FR"/>
    <property type="match status" value="1"/>
</dbReference>
<dbReference type="Proteomes" id="UP000094065">
    <property type="component" value="Unassembled WGS sequence"/>
</dbReference>
<evidence type="ECO:0000256" key="6">
    <source>
        <dbReference type="ARBA" id="ARBA00022692"/>
    </source>
</evidence>
<dbReference type="Pfam" id="PF08030">
    <property type="entry name" value="NAD_binding_6"/>
    <property type="match status" value="1"/>
</dbReference>
<evidence type="ECO:0000256" key="1">
    <source>
        <dbReference type="ARBA" id="ARBA00004651"/>
    </source>
</evidence>
<evidence type="ECO:0000256" key="8">
    <source>
        <dbReference type="ARBA" id="ARBA00022989"/>
    </source>
</evidence>
<dbReference type="SFLD" id="SFLDG01168">
    <property type="entry name" value="Ferric_reductase_subgroup_(FRE"/>
    <property type="match status" value="1"/>
</dbReference>
<dbReference type="Pfam" id="PF01794">
    <property type="entry name" value="Ferric_reduct"/>
    <property type="match status" value="1"/>
</dbReference>
<dbReference type="PANTHER" id="PTHR32361:SF9">
    <property type="entry name" value="FERRIC REDUCTASE TRANSMEMBRANE COMPONENT 3-RELATED"/>
    <property type="match status" value="1"/>
</dbReference>
<evidence type="ECO:0000256" key="11">
    <source>
        <dbReference type="ARBA" id="ARBA00023136"/>
    </source>
</evidence>
<feature type="transmembrane region" description="Helical" evidence="14">
    <location>
        <begin position="289"/>
        <end position="311"/>
    </location>
</feature>
<evidence type="ECO:0000256" key="3">
    <source>
        <dbReference type="ARBA" id="ARBA00012668"/>
    </source>
</evidence>
<evidence type="ECO:0000256" key="12">
    <source>
        <dbReference type="ARBA" id="ARBA00023180"/>
    </source>
</evidence>
<evidence type="ECO:0000259" key="15">
    <source>
        <dbReference type="PROSITE" id="PS51384"/>
    </source>
</evidence>
<dbReference type="Pfam" id="PF08022">
    <property type="entry name" value="FAD_binding_8"/>
    <property type="match status" value="1"/>
</dbReference>
<keyword evidence="8 14" id="KW-1133">Transmembrane helix</keyword>
<accession>A0A1E3I8B4</accession>
<evidence type="ECO:0000256" key="13">
    <source>
        <dbReference type="ARBA" id="ARBA00048483"/>
    </source>
</evidence>
<dbReference type="SUPFAM" id="SSF63380">
    <property type="entry name" value="Riboflavin synthase domain-like"/>
    <property type="match status" value="1"/>
</dbReference>
<keyword evidence="17" id="KW-1185">Reference proteome</keyword>
<evidence type="ECO:0000256" key="14">
    <source>
        <dbReference type="SAM" id="Phobius"/>
    </source>
</evidence>
<dbReference type="EMBL" id="AWGJ01000001">
    <property type="protein sequence ID" value="ODN84586.1"/>
    <property type="molecule type" value="Genomic_DNA"/>
</dbReference>
<dbReference type="AlphaFoldDB" id="A0A1E3I8B4"/>
<dbReference type="EMBL" id="AWGJ01000001">
    <property type="protein sequence ID" value="ODN84585.1"/>
    <property type="molecule type" value="Genomic_DNA"/>
</dbReference>
<dbReference type="InterPro" id="IPR013130">
    <property type="entry name" value="Fe3_Rdtase_TM_dom"/>
</dbReference>
<evidence type="ECO:0000256" key="7">
    <source>
        <dbReference type="ARBA" id="ARBA00022982"/>
    </source>
</evidence>
<keyword evidence="9" id="KW-0560">Oxidoreductase</keyword>
<feature type="transmembrane region" description="Helical" evidence="14">
    <location>
        <begin position="375"/>
        <end position="394"/>
    </location>
</feature>
<name>A0A1E3I8B4_9TREE</name>
<reference evidence="16 17" key="1">
    <citation type="submission" date="2016-06" db="EMBL/GenBank/DDBJ databases">
        <title>Evolution of pathogenesis and genome organization in the Tremellales.</title>
        <authorList>
            <person name="Cuomo C."/>
            <person name="Litvintseva A."/>
            <person name="Heitman J."/>
            <person name="Chen Y."/>
            <person name="Sun S."/>
            <person name="Springer D."/>
            <person name="Dromer F."/>
            <person name="Young S."/>
            <person name="Zeng Q."/>
            <person name="Chapman S."/>
            <person name="Gujja S."/>
            <person name="Saif S."/>
            <person name="Birren B."/>
        </authorList>
    </citation>
    <scope>NUCLEOTIDE SEQUENCE [LARGE SCALE GENOMIC DNA]</scope>
    <source>
        <strain evidence="16 17">CBS 6039</strain>
    </source>
</reference>
<dbReference type="InterPro" id="IPR013112">
    <property type="entry name" value="FAD-bd_8"/>
</dbReference>
<dbReference type="SUPFAM" id="SSF52343">
    <property type="entry name" value="Ferredoxin reductase-like, C-terminal NADP-linked domain"/>
    <property type="match status" value="1"/>
</dbReference>
<protein>
    <recommendedName>
        <fullName evidence="3">ferric-chelate reductase (NADPH)</fullName>
        <ecNumber evidence="3">1.16.1.9</ecNumber>
    </recommendedName>
</protein>
<evidence type="ECO:0000313" key="16">
    <source>
        <dbReference type="EMBL" id="ODN84585.1"/>
    </source>
</evidence>
<dbReference type="OrthoDB" id="17725at2759"/>
<sequence length="737" mass="79083">MHIMSLLVSNSSATAIAHSVASNMLMTATLASASATATAVNQTEIIALEKADQASTNMAMPGIIYLAAGGLLIFCMLLGHARFLARLFASFPKSEFWPSPKSSGGLKVTTTPDLSARAVGGGDLKTGWLLSKGPERHIEIFSPCTPATAQTSGPFSPYHDAKQHGNFPSVARPRLQPPPHIVPLLHYVPWSSSLISMPFYRLPGHLKSLASMPALYVVLGYLLCSAFALVWKSKLAVASADSGYGSDYKRSGIVGVAQLPLVIALGVRGNVVGLCVGQGYEKLKLYHKVVGRVFFAASTVHSVGYMYTWASSGILQAHSAKPFAIYGYVAFGALILITLSSLPSIRKGYFRLFKFCHFIGMVATLVGLAWHVDSAVPYCIAAMVFYFVSALCSLTKTRLATAQLHAVPSSDMTIITIPELKSGWRAGQHVRIRVPSLGLRQGLEGHPFTIASAPNGEGLVLMCKRAGDWTTSLFNLAQNLHTPDAEAQQGQGVTIVLEGPYGGLGNTMPSSFSSVVLVSGGSAITHALSIAHDLVLRAPTGSVRARTVDLIWMVRTEQEAKPLISTLTELVDDARAWETTCIENMKWGKAYIPPTALRVKIFVTRCPASSPITLLSDIQTGEKVNVDLSSADQEKMSYLARNPSTASTMTYKSRRNLPFSSITANPARPDLGILMSSIADETIAHHGRSLTNPSGMFVSTCGPDGLVYDSMLAVKNMEEYRATGVGGVEFEEERFSF</sequence>
<organism evidence="16 17">
    <name type="scientific">Cryptococcus amylolentus CBS 6039</name>
    <dbReference type="NCBI Taxonomy" id="1295533"/>
    <lineage>
        <taxon>Eukaryota</taxon>
        <taxon>Fungi</taxon>
        <taxon>Dikarya</taxon>
        <taxon>Basidiomycota</taxon>
        <taxon>Agaricomycotina</taxon>
        <taxon>Tremellomycetes</taxon>
        <taxon>Tremellales</taxon>
        <taxon>Cryptococcaceae</taxon>
        <taxon>Cryptococcus</taxon>
    </lineage>
</organism>
<dbReference type="RefSeq" id="XP_018998388.1">
    <property type="nucleotide sequence ID" value="XM_019133683.1"/>
</dbReference>
<feature type="transmembrane region" description="Helical" evidence="14">
    <location>
        <begin position="59"/>
        <end position="79"/>
    </location>
</feature>
<keyword evidence="10" id="KW-0406">Ion transport</keyword>
<keyword evidence="4" id="KW-0813">Transport</keyword>
<dbReference type="GO" id="GO:0006826">
    <property type="term" value="P:iron ion transport"/>
    <property type="evidence" value="ECO:0007669"/>
    <property type="project" value="UniProtKB-ARBA"/>
</dbReference>
<dbReference type="InterPro" id="IPR039261">
    <property type="entry name" value="FNR_nucleotide-bd"/>
</dbReference>
<dbReference type="SFLD" id="SFLDS00052">
    <property type="entry name" value="Ferric_Reductase_Domain"/>
    <property type="match status" value="1"/>
</dbReference>
<keyword evidence="6 14" id="KW-0812">Transmembrane</keyword>
<comment type="caution">
    <text evidence="16">The sequence shown here is derived from an EMBL/GenBank/DDBJ whole genome shotgun (WGS) entry which is preliminary data.</text>
</comment>
<keyword evidence="11 14" id="KW-0472">Membrane</keyword>
<gene>
    <name evidence="16" type="ORF">L202_00504</name>
</gene>
<dbReference type="CDD" id="cd06186">
    <property type="entry name" value="NOX_Duox_like_FAD_NADP"/>
    <property type="match status" value="1"/>
</dbReference>
<keyword evidence="7" id="KW-0249">Electron transport</keyword>
<feature type="transmembrane region" description="Helical" evidence="14">
    <location>
        <begin position="323"/>
        <end position="342"/>
    </location>
</feature>
<dbReference type="EC" id="1.16.1.9" evidence="3"/>
<evidence type="ECO:0000256" key="10">
    <source>
        <dbReference type="ARBA" id="ARBA00023065"/>
    </source>
</evidence>
<dbReference type="InterPro" id="IPR017927">
    <property type="entry name" value="FAD-bd_FR_type"/>
</dbReference>
<evidence type="ECO:0000256" key="2">
    <source>
        <dbReference type="ARBA" id="ARBA00006278"/>
    </source>
</evidence>
<keyword evidence="12" id="KW-0325">Glycoprotein</keyword>
<dbReference type="PANTHER" id="PTHR32361">
    <property type="entry name" value="FERRIC/CUPRIC REDUCTASE TRANSMEMBRANE COMPONENT"/>
    <property type="match status" value="1"/>
</dbReference>
<evidence type="ECO:0000256" key="9">
    <source>
        <dbReference type="ARBA" id="ARBA00023002"/>
    </source>
</evidence>
<evidence type="ECO:0000313" key="17">
    <source>
        <dbReference type="Proteomes" id="UP000094065"/>
    </source>
</evidence>
<dbReference type="InterPro" id="IPR051410">
    <property type="entry name" value="Ferric/Cupric_Reductase"/>
</dbReference>
<feature type="domain" description="FAD-binding FR-type" evidence="15">
    <location>
        <begin position="386"/>
        <end position="507"/>
    </location>
</feature>
<comment type="subcellular location">
    <subcellularLocation>
        <location evidence="1">Cell membrane</location>
        <topology evidence="1">Multi-pass membrane protein</topology>
    </subcellularLocation>
</comment>
<dbReference type="Gene3D" id="3.40.50.80">
    <property type="entry name" value="Nucleotide-binding domain of ferredoxin-NADP reductase (FNR) module"/>
    <property type="match status" value="1"/>
</dbReference>
<dbReference type="STRING" id="1295533.A0A1E3I8B4"/>